<feature type="transmembrane region" description="Helical" evidence="2">
    <location>
        <begin position="106"/>
        <end position="127"/>
    </location>
</feature>
<dbReference type="Proteomes" id="UP000676194">
    <property type="component" value="Chromosome"/>
</dbReference>
<reference evidence="4" key="1">
    <citation type="submission" date="2021-05" db="EMBL/GenBank/DDBJ databases">
        <title>Complete genome sequence of the cellulolytic planctomycete Telmatocola sphagniphila SP2T and characterization of the first cellulase from planctomycetes.</title>
        <authorList>
            <person name="Rakitin A.L."/>
            <person name="Beletsky A.V."/>
            <person name="Naumoff D.G."/>
            <person name="Kulichevskaya I.S."/>
            <person name="Mardanov A.V."/>
            <person name="Ravin N.V."/>
            <person name="Dedysh S.N."/>
        </authorList>
    </citation>
    <scope>NUCLEOTIDE SEQUENCE</scope>
    <source>
        <strain evidence="4">SP2T</strain>
    </source>
</reference>
<name>A0A8E6B8U9_9BACT</name>
<dbReference type="KEGG" id="tsph:KIH39_08270"/>
<keyword evidence="2" id="KW-1133">Transmembrane helix</keyword>
<evidence type="ECO:0000259" key="3">
    <source>
        <dbReference type="Pfam" id="PF14237"/>
    </source>
</evidence>
<keyword evidence="2" id="KW-0472">Membrane</keyword>
<organism evidence="4 5">
    <name type="scientific">Telmatocola sphagniphila</name>
    <dbReference type="NCBI Taxonomy" id="1123043"/>
    <lineage>
        <taxon>Bacteria</taxon>
        <taxon>Pseudomonadati</taxon>
        <taxon>Planctomycetota</taxon>
        <taxon>Planctomycetia</taxon>
        <taxon>Gemmatales</taxon>
        <taxon>Gemmataceae</taxon>
    </lineage>
</organism>
<sequence>MNSSSLAPVQYWLLIADLPTGPFTVEQVHAEISAGRVHGDTRASLVGGQEWQPLRQFPGFGTLEEKPLPKPPTLLQNSPAPLVPYPKNATSGSPTLPTSPPAPDRLSLAIFLGMALGTLGILGWLGYQVNEWLRPYTPMEVCQKLQEAKTPIEAKNYTTPRMQTWIEQLYKEQTPEDPNDQFEFTRETDGPQPGIKMVGFRGSTWFSEVGQRKKMEGYFRLILSSGWKIDDMVFTGVEGMALEKPVSIVELFQSEAARNAASKFKSTNQGTLPPAPRRGLAGAYDSIQNQLGWGRFFVLLLVAGGILGLWEKIKK</sequence>
<keyword evidence="2" id="KW-0812">Transmembrane</keyword>
<dbReference type="EMBL" id="CP074694">
    <property type="protein sequence ID" value="QVL33886.1"/>
    <property type="molecule type" value="Genomic_DNA"/>
</dbReference>
<dbReference type="Pfam" id="PF14237">
    <property type="entry name" value="GYF_2"/>
    <property type="match status" value="1"/>
</dbReference>
<gene>
    <name evidence="4" type="ORF">KIH39_08270</name>
</gene>
<accession>A0A8E6B8U9</accession>
<dbReference type="RefSeq" id="WP_213498863.1">
    <property type="nucleotide sequence ID" value="NZ_CP074694.1"/>
</dbReference>
<evidence type="ECO:0000256" key="1">
    <source>
        <dbReference type="SAM" id="MobiDB-lite"/>
    </source>
</evidence>
<feature type="transmembrane region" description="Helical" evidence="2">
    <location>
        <begin position="292"/>
        <end position="310"/>
    </location>
</feature>
<evidence type="ECO:0000313" key="4">
    <source>
        <dbReference type="EMBL" id="QVL33886.1"/>
    </source>
</evidence>
<dbReference type="AlphaFoldDB" id="A0A8E6B8U9"/>
<dbReference type="InterPro" id="IPR025640">
    <property type="entry name" value="GYF_2"/>
</dbReference>
<feature type="region of interest" description="Disordered" evidence="1">
    <location>
        <begin position="66"/>
        <end position="100"/>
    </location>
</feature>
<feature type="domain" description="GYF" evidence="3">
    <location>
        <begin position="17"/>
        <end position="60"/>
    </location>
</feature>
<keyword evidence="5" id="KW-1185">Reference proteome</keyword>
<protein>
    <submittedName>
        <fullName evidence="4">DUF4339 domain-containing protein</fullName>
    </submittedName>
</protein>
<proteinExistence type="predicted"/>
<evidence type="ECO:0000313" key="5">
    <source>
        <dbReference type="Proteomes" id="UP000676194"/>
    </source>
</evidence>
<evidence type="ECO:0000256" key="2">
    <source>
        <dbReference type="SAM" id="Phobius"/>
    </source>
</evidence>